<protein>
    <recommendedName>
        <fullName evidence="10">DNA mismatch repair protein MSH5</fullName>
    </recommendedName>
    <alternativeName>
        <fullName evidence="11">MutS protein homolog 5</fullName>
    </alternativeName>
</protein>
<dbReference type="PROSITE" id="PS00486">
    <property type="entry name" value="DNA_MISMATCH_REPAIR_2"/>
    <property type="match status" value="1"/>
</dbReference>
<dbReference type="Pfam" id="PF05192">
    <property type="entry name" value="MutS_III"/>
    <property type="match status" value="1"/>
</dbReference>
<dbReference type="PANTHER" id="PTHR11361:SF20">
    <property type="entry name" value="MUTS PROTEIN HOMOLOG 5"/>
    <property type="match status" value="1"/>
</dbReference>
<evidence type="ECO:0000256" key="9">
    <source>
        <dbReference type="ARBA" id="ARBA00023254"/>
    </source>
</evidence>
<dbReference type="SMART" id="SM00534">
    <property type="entry name" value="MUTSac"/>
    <property type="match status" value="1"/>
</dbReference>
<sequence length="788" mass="87646">VYLSVVWYSGKLGAAYYESESQIIYFLEASVESSPFERVERLINELLPTTIITSAKQDPDFVEKLKIFAEKETNSGEKTLEVEMLSSMEFRYDNSKRRILLVNLLAMPDHYTESERAVYMSSLVQLDNHCSVRAAGGLLRFLDKNRVGVGLESSEVQTPIATFMNFTLKHAMSMDTASYDALQIFKQLRHPSAYKVGYKEGISLFGILNRTTTTVGRRMLKSWFFRPTTDLKVLTERLDAVEYLANPRHEETLNSVKDCLKKVKTVSNMFVKLRTSKLSVSEWVGLWETAQNALRIADLCRSAVLAPEATPLIFSDIARTFTQDLVSVVTVIGNIMDIPSSKTEGKFVVKSGVSEMLDDMKATYAKLPALLGQLATKELAKYSDYISSCQVVYMRLVGYLLFITKTDEMKSSGNLTLPGTEVVGDCQDTVYYKTPATKVLDENYGDILEEISDKEASIISDLQETLTPYTQALLDVMRFAAKLDCLASFASVAKDFNYTKPILKTDRRICVKGSRHPLQEHSVSLFVPNDVVFDHESGIIKVLTGPNASGKSVYIKQIGLIVFMAQIGSFVPAESAEIGLVDKIYTRIKSKESISCGMSTFAKDLGQISTAVNGATSRSLILIDEFGKGTATVDGVSLLASVLTHWLAKGDTSPRVICATHFHAVARRNLLPTSPALRFVTMETIPGERTERVSLYQLKEGISEQSYACEIALQVRIPPEVVSRGKEISELIRKNVPIRPYNRSSSITYQIRCRQVAQEARQVDLDNPAAESDVSTSEEIQPTVSSDE</sequence>
<dbReference type="PIRSF" id="PIRSF005813">
    <property type="entry name" value="MSH2"/>
    <property type="match status" value="1"/>
</dbReference>
<keyword evidence="7" id="KW-0238">DNA-binding</keyword>
<feature type="compositionally biased region" description="Polar residues" evidence="12">
    <location>
        <begin position="773"/>
        <end position="788"/>
    </location>
</feature>
<dbReference type="InterPro" id="IPR036187">
    <property type="entry name" value="DNA_mismatch_repair_MutS_sf"/>
</dbReference>
<dbReference type="Gene3D" id="1.10.1420.10">
    <property type="match status" value="2"/>
</dbReference>
<dbReference type="InParanoid" id="F6YKR1"/>
<accession>F6YKR1</accession>
<evidence type="ECO:0000256" key="4">
    <source>
        <dbReference type="ARBA" id="ARBA00022454"/>
    </source>
</evidence>
<evidence type="ECO:0000256" key="7">
    <source>
        <dbReference type="ARBA" id="ARBA00023125"/>
    </source>
</evidence>
<evidence type="ECO:0000256" key="1">
    <source>
        <dbReference type="ARBA" id="ARBA00004123"/>
    </source>
</evidence>
<dbReference type="Gene3D" id="3.40.50.300">
    <property type="entry name" value="P-loop containing nucleotide triphosphate hydrolases"/>
    <property type="match status" value="1"/>
</dbReference>
<feature type="domain" description="DNA mismatch repair proteins mutS family" evidence="13">
    <location>
        <begin position="619"/>
        <end position="635"/>
    </location>
</feature>
<dbReference type="GO" id="GO:0003690">
    <property type="term" value="F:double-stranded DNA binding"/>
    <property type="evidence" value="ECO:0000318"/>
    <property type="project" value="GO_Central"/>
</dbReference>
<dbReference type="Ensembl" id="ENSCINT00000003059.3">
    <property type="protein sequence ID" value="ENSCINP00000003059.3"/>
    <property type="gene ID" value="ENSCING00000001547.3"/>
</dbReference>
<keyword evidence="15" id="KW-1185">Reference proteome</keyword>
<organism evidence="14 15">
    <name type="scientific">Ciona intestinalis</name>
    <name type="common">Transparent sea squirt</name>
    <name type="synonym">Ascidia intestinalis</name>
    <dbReference type="NCBI Taxonomy" id="7719"/>
    <lineage>
        <taxon>Eukaryota</taxon>
        <taxon>Metazoa</taxon>
        <taxon>Chordata</taxon>
        <taxon>Tunicata</taxon>
        <taxon>Ascidiacea</taxon>
        <taxon>Phlebobranchia</taxon>
        <taxon>Cionidae</taxon>
        <taxon>Ciona</taxon>
    </lineage>
</organism>
<evidence type="ECO:0000256" key="12">
    <source>
        <dbReference type="SAM" id="MobiDB-lite"/>
    </source>
</evidence>
<dbReference type="CDD" id="cd03281">
    <property type="entry name" value="ABC_MSH5_euk"/>
    <property type="match status" value="1"/>
</dbReference>
<keyword evidence="5" id="KW-0547">Nucleotide-binding</keyword>
<dbReference type="Pfam" id="PF00488">
    <property type="entry name" value="MutS_V"/>
    <property type="match status" value="1"/>
</dbReference>
<dbReference type="GO" id="GO:0051026">
    <property type="term" value="P:chiasma assembly"/>
    <property type="evidence" value="ECO:0000318"/>
    <property type="project" value="GO_Central"/>
</dbReference>
<dbReference type="GO" id="GO:0030983">
    <property type="term" value="F:mismatched DNA binding"/>
    <property type="evidence" value="ECO:0007669"/>
    <property type="project" value="InterPro"/>
</dbReference>
<dbReference type="GO" id="GO:0005524">
    <property type="term" value="F:ATP binding"/>
    <property type="evidence" value="ECO:0007669"/>
    <property type="project" value="UniProtKB-KW"/>
</dbReference>
<dbReference type="FunFam" id="1.10.1420.10:FF:000008">
    <property type="entry name" value="MutS homolog 5 (E. coli)"/>
    <property type="match status" value="1"/>
</dbReference>
<reference evidence="14" key="2">
    <citation type="submission" date="2025-08" db="UniProtKB">
        <authorList>
            <consortium name="Ensembl"/>
        </authorList>
    </citation>
    <scope>IDENTIFICATION</scope>
</reference>
<dbReference type="SUPFAM" id="SSF48334">
    <property type="entry name" value="DNA repair protein MutS, domain III"/>
    <property type="match status" value="1"/>
</dbReference>
<comment type="subcellular location">
    <subcellularLocation>
        <location evidence="2">Chromosome</location>
    </subcellularLocation>
    <subcellularLocation>
        <location evidence="1">Nucleus</location>
    </subcellularLocation>
</comment>
<keyword evidence="8" id="KW-0539">Nucleus</keyword>
<dbReference type="SUPFAM" id="SSF52540">
    <property type="entry name" value="P-loop containing nucleoside triphosphate hydrolases"/>
    <property type="match status" value="1"/>
</dbReference>
<keyword evidence="9" id="KW-0469">Meiosis</keyword>
<dbReference type="InterPro" id="IPR045076">
    <property type="entry name" value="MutS"/>
</dbReference>
<dbReference type="GeneTree" id="ENSGT00550000074977"/>
<dbReference type="InterPro" id="IPR027417">
    <property type="entry name" value="P-loop_NTPase"/>
</dbReference>
<dbReference type="SMART" id="SM00533">
    <property type="entry name" value="MUTSd"/>
    <property type="match status" value="1"/>
</dbReference>
<dbReference type="OMA" id="CSVYFMP"/>
<dbReference type="GO" id="GO:0006298">
    <property type="term" value="P:mismatch repair"/>
    <property type="evidence" value="ECO:0007669"/>
    <property type="project" value="InterPro"/>
</dbReference>
<evidence type="ECO:0000256" key="5">
    <source>
        <dbReference type="ARBA" id="ARBA00022741"/>
    </source>
</evidence>
<evidence type="ECO:0000256" key="11">
    <source>
        <dbReference type="ARBA" id="ARBA00077470"/>
    </source>
</evidence>
<keyword evidence="6" id="KW-0067">ATP-binding</keyword>
<dbReference type="STRING" id="7719.ENSCINP00000003059"/>
<dbReference type="Proteomes" id="UP000008144">
    <property type="component" value="Unassembled WGS sequence"/>
</dbReference>
<dbReference type="FunCoup" id="F6YKR1">
    <property type="interactions" value="1"/>
</dbReference>
<dbReference type="GO" id="GO:0140664">
    <property type="term" value="F:ATP-dependent DNA damage sensor activity"/>
    <property type="evidence" value="ECO:0007669"/>
    <property type="project" value="InterPro"/>
</dbReference>
<dbReference type="InterPro" id="IPR000432">
    <property type="entry name" value="DNA_mismatch_repair_MutS_C"/>
</dbReference>
<feature type="region of interest" description="Disordered" evidence="12">
    <location>
        <begin position="762"/>
        <end position="788"/>
    </location>
</feature>
<evidence type="ECO:0000256" key="10">
    <source>
        <dbReference type="ARBA" id="ARBA00073549"/>
    </source>
</evidence>
<comment type="similarity">
    <text evidence="3">Belongs to the DNA mismatch repair MutS family.</text>
</comment>
<evidence type="ECO:0000313" key="14">
    <source>
        <dbReference type="Ensembl" id="ENSCINP00000003059.3"/>
    </source>
</evidence>
<proteinExistence type="inferred from homology"/>
<keyword evidence="4" id="KW-0158">Chromosome</keyword>
<dbReference type="AlphaFoldDB" id="F6YKR1"/>
<name>F6YKR1_CIOIN</name>
<evidence type="ECO:0000256" key="2">
    <source>
        <dbReference type="ARBA" id="ARBA00004286"/>
    </source>
</evidence>
<dbReference type="GO" id="GO:0005694">
    <property type="term" value="C:chromosome"/>
    <property type="evidence" value="ECO:0007669"/>
    <property type="project" value="UniProtKB-SubCell"/>
</dbReference>
<dbReference type="PANTHER" id="PTHR11361">
    <property type="entry name" value="DNA MISMATCH REPAIR PROTEIN MUTS FAMILY MEMBER"/>
    <property type="match status" value="1"/>
</dbReference>
<reference evidence="15" key="1">
    <citation type="journal article" date="2002" name="Science">
        <title>The draft genome of Ciona intestinalis: insights into chordate and vertebrate origins.</title>
        <authorList>
            <person name="Dehal P."/>
            <person name="Satou Y."/>
            <person name="Campbell R.K."/>
            <person name="Chapman J."/>
            <person name="Degnan B."/>
            <person name="De Tomaso A."/>
            <person name="Davidson B."/>
            <person name="Di Gregorio A."/>
            <person name="Gelpke M."/>
            <person name="Goodstein D.M."/>
            <person name="Harafuji N."/>
            <person name="Hastings K.E."/>
            <person name="Ho I."/>
            <person name="Hotta K."/>
            <person name="Huang W."/>
            <person name="Kawashima T."/>
            <person name="Lemaire P."/>
            <person name="Martinez D."/>
            <person name="Meinertzhagen I.A."/>
            <person name="Necula S."/>
            <person name="Nonaka M."/>
            <person name="Putnam N."/>
            <person name="Rash S."/>
            <person name="Saiga H."/>
            <person name="Satake M."/>
            <person name="Terry A."/>
            <person name="Yamada L."/>
            <person name="Wang H.G."/>
            <person name="Awazu S."/>
            <person name="Azumi K."/>
            <person name="Boore J."/>
            <person name="Branno M."/>
            <person name="Chin-Bow S."/>
            <person name="DeSantis R."/>
            <person name="Doyle S."/>
            <person name="Francino P."/>
            <person name="Keys D.N."/>
            <person name="Haga S."/>
            <person name="Hayashi H."/>
            <person name="Hino K."/>
            <person name="Imai K.S."/>
            <person name="Inaba K."/>
            <person name="Kano S."/>
            <person name="Kobayashi K."/>
            <person name="Kobayashi M."/>
            <person name="Lee B.I."/>
            <person name="Makabe K.W."/>
            <person name="Manohar C."/>
            <person name="Matassi G."/>
            <person name="Medina M."/>
            <person name="Mochizuki Y."/>
            <person name="Mount S."/>
            <person name="Morishita T."/>
            <person name="Miura S."/>
            <person name="Nakayama A."/>
            <person name="Nishizaka S."/>
            <person name="Nomoto H."/>
            <person name="Ohta F."/>
            <person name="Oishi K."/>
            <person name="Rigoutsos I."/>
            <person name="Sano M."/>
            <person name="Sasaki A."/>
            <person name="Sasakura Y."/>
            <person name="Shoguchi E."/>
            <person name="Shin-i T."/>
            <person name="Spagnuolo A."/>
            <person name="Stainier D."/>
            <person name="Suzuki M.M."/>
            <person name="Tassy O."/>
            <person name="Takatori N."/>
            <person name="Tokuoka M."/>
            <person name="Yagi K."/>
            <person name="Yoshizaki F."/>
            <person name="Wada S."/>
            <person name="Zhang C."/>
            <person name="Hyatt P.D."/>
            <person name="Larimer F."/>
            <person name="Detter C."/>
            <person name="Doggett N."/>
            <person name="Glavina T."/>
            <person name="Hawkins T."/>
            <person name="Richardson P."/>
            <person name="Lucas S."/>
            <person name="Kohara Y."/>
            <person name="Levine M."/>
            <person name="Satoh N."/>
            <person name="Rokhsar D.S."/>
        </authorList>
    </citation>
    <scope>NUCLEOTIDE SEQUENCE [LARGE SCALE GENOMIC DNA]</scope>
</reference>
<reference evidence="14" key="3">
    <citation type="submission" date="2025-09" db="UniProtKB">
        <authorList>
            <consortium name="Ensembl"/>
        </authorList>
    </citation>
    <scope>IDENTIFICATION</scope>
</reference>
<dbReference type="InterPro" id="IPR011184">
    <property type="entry name" value="DNA_mismatch_repair_Msh2"/>
</dbReference>
<evidence type="ECO:0000259" key="13">
    <source>
        <dbReference type="PROSITE" id="PS00486"/>
    </source>
</evidence>
<evidence type="ECO:0000256" key="6">
    <source>
        <dbReference type="ARBA" id="ARBA00022840"/>
    </source>
</evidence>
<dbReference type="GO" id="GO:0005634">
    <property type="term" value="C:nucleus"/>
    <property type="evidence" value="ECO:0000318"/>
    <property type="project" value="GO_Central"/>
</dbReference>
<evidence type="ECO:0000256" key="3">
    <source>
        <dbReference type="ARBA" id="ARBA00006271"/>
    </source>
</evidence>
<dbReference type="FunFam" id="3.40.50.300:FF:001067">
    <property type="entry name" value="DNA mismatch repair protein MSH5"/>
    <property type="match status" value="1"/>
</dbReference>
<dbReference type="InterPro" id="IPR007696">
    <property type="entry name" value="DNA_mismatch_repair_MutS_core"/>
</dbReference>
<evidence type="ECO:0000313" key="15">
    <source>
        <dbReference type="Proteomes" id="UP000008144"/>
    </source>
</evidence>
<evidence type="ECO:0000256" key="8">
    <source>
        <dbReference type="ARBA" id="ARBA00023242"/>
    </source>
</evidence>
<dbReference type="HOGENOM" id="CLU_002472_8_0_1"/>